<feature type="domain" description="TNase-like" evidence="3">
    <location>
        <begin position="27"/>
        <end position="160"/>
    </location>
</feature>
<organism evidence="4 5">
    <name type="scientific">Pseudonocardia sediminis</name>
    <dbReference type="NCBI Taxonomy" id="1397368"/>
    <lineage>
        <taxon>Bacteria</taxon>
        <taxon>Bacillati</taxon>
        <taxon>Actinomycetota</taxon>
        <taxon>Actinomycetes</taxon>
        <taxon>Pseudonocardiales</taxon>
        <taxon>Pseudonocardiaceae</taxon>
        <taxon>Pseudonocardia</taxon>
    </lineage>
</organism>
<feature type="compositionally biased region" description="Pro residues" evidence="1">
    <location>
        <begin position="278"/>
        <end position="290"/>
    </location>
</feature>
<keyword evidence="5" id="KW-1185">Reference proteome</keyword>
<dbReference type="Pfam" id="PF00565">
    <property type="entry name" value="SNase"/>
    <property type="match status" value="1"/>
</dbReference>
<accession>A0A4Q7UYH2</accession>
<name>A0A4Q7UYH2_PSEST</name>
<sequence length="359" mass="35998">MVQVGRLLAGVLAAGVLAGGLSGCAPGGVSATVGRVVDGDTIDAVVDGETQRVRLLNIDTPETKDPDSDVECLGPEASAYLEELLPPGTPIKLGYDEERVDGYGRVLAGVFLLDGRLVNAEMARAGLATSMVVGGNDLFLPQVQQAQDDAIAARRGFYDPAIGCTVPGQVQAVETALAATTSPAAGAAPAEYDTAAGQATAVAAAALALQAKFDLPSPRGLIWAANKADHILGNGMRARVVTTWRSADGKATTMRTSSAAATDAARAPRPDDRDDPPAASPAPRPKPKPTGPSSSSGGSATPPKPRGTAPKATPKPKPKPKPSGGSGAGSGGSSSGGSGSGKYTGPRCYAPGGKTWKPC</sequence>
<evidence type="ECO:0000256" key="2">
    <source>
        <dbReference type="SAM" id="SignalP"/>
    </source>
</evidence>
<feature type="compositionally biased region" description="Low complexity" evidence="1">
    <location>
        <begin position="291"/>
        <end position="312"/>
    </location>
</feature>
<dbReference type="AlphaFoldDB" id="A0A4Q7UYH2"/>
<gene>
    <name evidence="4" type="ORF">EV383_4020</name>
</gene>
<dbReference type="RefSeq" id="WP_165438411.1">
    <property type="nucleotide sequence ID" value="NZ_SHKL01000001.1"/>
</dbReference>
<dbReference type="EMBL" id="SHKL01000001">
    <property type="protein sequence ID" value="RZT87112.1"/>
    <property type="molecule type" value="Genomic_DNA"/>
</dbReference>
<protein>
    <submittedName>
        <fullName evidence="4">Micrococcal nuclease</fullName>
    </submittedName>
</protein>
<evidence type="ECO:0000313" key="4">
    <source>
        <dbReference type="EMBL" id="RZT87112.1"/>
    </source>
</evidence>
<evidence type="ECO:0000313" key="5">
    <source>
        <dbReference type="Proteomes" id="UP000291591"/>
    </source>
</evidence>
<proteinExistence type="predicted"/>
<comment type="caution">
    <text evidence="4">The sequence shown here is derived from an EMBL/GenBank/DDBJ whole genome shotgun (WGS) entry which is preliminary data.</text>
</comment>
<dbReference type="Gene3D" id="2.40.50.90">
    <property type="match status" value="1"/>
</dbReference>
<feature type="compositionally biased region" description="Low complexity" evidence="1">
    <location>
        <begin position="255"/>
        <end position="265"/>
    </location>
</feature>
<dbReference type="InterPro" id="IPR016071">
    <property type="entry name" value="Staphylococal_nuclease_OB-fold"/>
</dbReference>
<dbReference type="SUPFAM" id="SSF50199">
    <property type="entry name" value="Staphylococcal nuclease"/>
    <property type="match status" value="1"/>
</dbReference>
<feature type="compositionally biased region" description="Gly residues" evidence="1">
    <location>
        <begin position="324"/>
        <end position="342"/>
    </location>
</feature>
<feature type="region of interest" description="Disordered" evidence="1">
    <location>
        <begin position="249"/>
        <end position="359"/>
    </location>
</feature>
<feature type="signal peptide" evidence="2">
    <location>
        <begin position="1"/>
        <end position="18"/>
    </location>
</feature>
<keyword evidence="2" id="KW-0732">Signal</keyword>
<reference evidence="4 5" key="1">
    <citation type="submission" date="2019-02" db="EMBL/GenBank/DDBJ databases">
        <title>Sequencing the genomes of 1000 actinobacteria strains.</title>
        <authorList>
            <person name="Klenk H.-P."/>
        </authorList>
    </citation>
    <scope>NUCLEOTIDE SEQUENCE [LARGE SCALE GENOMIC DNA]</scope>
    <source>
        <strain evidence="4 5">DSM 45779</strain>
    </source>
</reference>
<evidence type="ECO:0000256" key="1">
    <source>
        <dbReference type="SAM" id="MobiDB-lite"/>
    </source>
</evidence>
<dbReference type="InterPro" id="IPR035437">
    <property type="entry name" value="SNase_OB-fold_sf"/>
</dbReference>
<dbReference type="PROSITE" id="PS50830">
    <property type="entry name" value="TNASE_3"/>
    <property type="match status" value="1"/>
</dbReference>
<feature type="chain" id="PRO_5039269632" evidence="2">
    <location>
        <begin position="19"/>
        <end position="359"/>
    </location>
</feature>
<feature type="compositionally biased region" description="Basic and acidic residues" evidence="1">
    <location>
        <begin position="266"/>
        <end position="276"/>
    </location>
</feature>
<evidence type="ECO:0000259" key="3">
    <source>
        <dbReference type="PROSITE" id="PS50830"/>
    </source>
</evidence>
<dbReference type="PROSITE" id="PS51257">
    <property type="entry name" value="PROKAR_LIPOPROTEIN"/>
    <property type="match status" value="1"/>
</dbReference>
<dbReference type="SMART" id="SM00318">
    <property type="entry name" value="SNc"/>
    <property type="match status" value="1"/>
</dbReference>
<dbReference type="Proteomes" id="UP000291591">
    <property type="component" value="Unassembled WGS sequence"/>
</dbReference>